<keyword evidence="6 7" id="KW-0472">Membrane</keyword>
<keyword evidence="3" id="KW-1003">Cell membrane</keyword>
<dbReference type="CDD" id="cd13127">
    <property type="entry name" value="MATE_tuaB_like"/>
    <property type="match status" value="1"/>
</dbReference>
<dbReference type="PANTHER" id="PTHR30250">
    <property type="entry name" value="PST FAMILY PREDICTED COLANIC ACID TRANSPORTER"/>
    <property type="match status" value="1"/>
</dbReference>
<feature type="transmembrane region" description="Helical" evidence="7">
    <location>
        <begin position="80"/>
        <end position="107"/>
    </location>
</feature>
<dbReference type="EMBL" id="CP102774">
    <property type="protein sequence ID" value="UZF87115.1"/>
    <property type="molecule type" value="Genomic_DNA"/>
</dbReference>
<name>A0A9E8CLP3_9HYPH</name>
<dbReference type="AlphaFoldDB" id="A0A9E8CLP3"/>
<evidence type="ECO:0000256" key="2">
    <source>
        <dbReference type="ARBA" id="ARBA00007430"/>
    </source>
</evidence>
<feature type="transmembrane region" description="Helical" evidence="7">
    <location>
        <begin position="170"/>
        <end position="195"/>
    </location>
</feature>
<feature type="transmembrane region" description="Helical" evidence="7">
    <location>
        <begin position="356"/>
        <end position="376"/>
    </location>
</feature>
<feature type="transmembrane region" description="Helical" evidence="7">
    <location>
        <begin position="207"/>
        <end position="228"/>
    </location>
</feature>
<comment type="similarity">
    <text evidence="2">Belongs to the polysaccharide synthase family.</text>
</comment>
<feature type="transmembrane region" description="Helical" evidence="7">
    <location>
        <begin position="413"/>
        <end position="432"/>
    </location>
</feature>
<feature type="transmembrane region" description="Helical" evidence="7">
    <location>
        <begin position="20"/>
        <end position="38"/>
    </location>
</feature>
<feature type="transmembrane region" description="Helical" evidence="7">
    <location>
        <begin position="328"/>
        <end position="349"/>
    </location>
</feature>
<evidence type="ECO:0000256" key="7">
    <source>
        <dbReference type="SAM" id="Phobius"/>
    </source>
</evidence>
<dbReference type="PANTHER" id="PTHR30250:SF10">
    <property type="entry name" value="LIPOPOLYSACCHARIDE BIOSYNTHESIS PROTEIN WZXC"/>
    <property type="match status" value="1"/>
</dbReference>
<dbReference type="InterPro" id="IPR050833">
    <property type="entry name" value="Poly_Biosynth_Transport"/>
</dbReference>
<evidence type="ECO:0000256" key="1">
    <source>
        <dbReference type="ARBA" id="ARBA00004651"/>
    </source>
</evidence>
<feature type="transmembrane region" description="Helical" evidence="7">
    <location>
        <begin position="44"/>
        <end position="68"/>
    </location>
</feature>
<evidence type="ECO:0000256" key="5">
    <source>
        <dbReference type="ARBA" id="ARBA00022989"/>
    </source>
</evidence>
<sequence>MQDLKRRTVRAGLINVGSRGLGFVIRILALMVLGRLLTPEDYGLVTMVTAFTGVLNMFGCFGLFQAAIQRDVLSEEESSSLFWLNLTFGAALTLTAIVAAPMVSAFYREPRLVAIMDVIAFTFIITAAGVQHGVLLQRRLAFGTSAKIEISSLVIATAISVGMAKAGFGYWAIVSMTISLPLAMTIGLWFATGWVPGRPRFVSGLRSMLQFGGGATLTGFLSYITINIDKLLLGRFWGTEATGLYSRAFYLINFPTENLNNTIGEVAFAALSRTRDDLDRLRRYFLKGYSMVVTLTLPLTVVCGLFADDVILVVLGPQWTSAIEIFRILAPTILVIAISSPLGWLLNALGLIRRGVYLGLFSASFMIVGIVIGLPYGPRGVALAYSTVMVLKLVPISLWALHGTGVRVREFVGALACPLVACAVAALVGFGVHSLRPPTLLPFFRLMLDAGSFGATYLAMLLLIVGEKALYLDLFRSARTGADQTA</sequence>
<evidence type="ECO:0000313" key="8">
    <source>
        <dbReference type="EMBL" id="UZF87115.1"/>
    </source>
</evidence>
<comment type="subcellular location">
    <subcellularLocation>
        <location evidence="1">Cell membrane</location>
        <topology evidence="1">Multi-pass membrane protein</topology>
    </subcellularLocation>
</comment>
<protein>
    <submittedName>
        <fullName evidence="8">Lipopolysaccharide biosynthesis protein</fullName>
    </submittedName>
</protein>
<evidence type="ECO:0000256" key="6">
    <source>
        <dbReference type="ARBA" id="ARBA00023136"/>
    </source>
</evidence>
<evidence type="ECO:0000256" key="3">
    <source>
        <dbReference type="ARBA" id="ARBA00022475"/>
    </source>
</evidence>
<feature type="transmembrane region" description="Helical" evidence="7">
    <location>
        <begin position="292"/>
        <end position="316"/>
    </location>
</feature>
<organism evidence="8">
    <name type="scientific">Bosea sp. NBC_00436</name>
    <dbReference type="NCBI Taxonomy" id="2969620"/>
    <lineage>
        <taxon>Bacteria</taxon>
        <taxon>Pseudomonadati</taxon>
        <taxon>Pseudomonadota</taxon>
        <taxon>Alphaproteobacteria</taxon>
        <taxon>Hyphomicrobiales</taxon>
        <taxon>Boseaceae</taxon>
        <taxon>Bosea</taxon>
    </lineage>
</organism>
<reference evidence="8" key="1">
    <citation type="submission" date="2022-08" db="EMBL/GenBank/DDBJ databases">
        <title>Complete Genome Sequences of 2 Bosea sp. soil isolates.</title>
        <authorList>
            <person name="Alvarez Arevalo M."/>
            <person name="Sterndorff E.B."/>
            <person name="Faurdal D."/>
            <person name="Joergensen T.S."/>
            <person name="Weber T."/>
        </authorList>
    </citation>
    <scope>NUCLEOTIDE SEQUENCE</scope>
    <source>
        <strain evidence="8">NBC_00436</strain>
    </source>
</reference>
<accession>A0A9E8CLP3</accession>
<keyword evidence="4 7" id="KW-0812">Transmembrane</keyword>
<feature type="transmembrane region" description="Helical" evidence="7">
    <location>
        <begin position="113"/>
        <end position="136"/>
    </location>
</feature>
<dbReference type="GO" id="GO:0005886">
    <property type="term" value="C:plasma membrane"/>
    <property type="evidence" value="ECO:0007669"/>
    <property type="project" value="UniProtKB-SubCell"/>
</dbReference>
<feature type="transmembrane region" description="Helical" evidence="7">
    <location>
        <begin position="382"/>
        <end position="401"/>
    </location>
</feature>
<dbReference type="Pfam" id="PF13440">
    <property type="entry name" value="Polysacc_synt_3"/>
    <property type="match status" value="1"/>
</dbReference>
<proteinExistence type="inferred from homology"/>
<gene>
    <name evidence="8" type="ORF">NWE54_25765</name>
</gene>
<evidence type="ECO:0000256" key="4">
    <source>
        <dbReference type="ARBA" id="ARBA00022692"/>
    </source>
</evidence>
<keyword evidence="5 7" id="KW-1133">Transmembrane helix</keyword>
<feature type="transmembrane region" description="Helical" evidence="7">
    <location>
        <begin position="444"/>
        <end position="466"/>
    </location>
</feature>